<evidence type="ECO:0000313" key="1">
    <source>
        <dbReference type="EMBL" id="KAF1086320.1"/>
    </source>
</evidence>
<protein>
    <submittedName>
        <fullName evidence="1">Uncharacterized protein</fullName>
    </submittedName>
</protein>
<evidence type="ECO:0000313" key="2">
    <source>
        <dbReference type="Proteomes" id="UP000798488"/>
    </source>
</evidence>
<comment type="caution">
    <text evidence="1">The sequence shown here is derived from an EMBL/GenBank/DDBJ whole genome shotgun (WGS) entry which is preliminary data.</text>
</comment>
<organism evidence="1 2">
    <name type="scientific">Sporotomaculum syntrophicum</name>
    <dbReference type="NCBI Taxonomy" id="182264"/>
    <lineage>
        <taxon>Bacteria</taxon>
        <taxon>Bacillati</taxon>
        <taxon>Bacillota</taxon>
        <taxon>Clostridia</taxon>
        <taxon>Eubacteriales</taxon>
        <taxon>Desulfallaceae</taxon>
        <taxon>Sporotomaculum</taxon>
    </lineage>
</organism>
<proteinExistence type="predicted"/>
<sequence length="60" mass="6888">MGAEKEDRIEITNSAMEVLKKVQNDMAGEAERLGLKSEEDVVNLVKEVRREIKQEKTENK</sequence>
<name>A0A9D3AX59_9FIRM</name>
<dbReference type="RefSeq" id="WP_161820493.1">
    <property type="nucleotide sequence ID" value="NZ_LSRS01000001.1"/>
</dbReference>
<dbReference type="EMBL" id="LSRS01000001">
    <property type="protein sequence ID" value="KAF1086320.1"/>
    <property type="molecule type" value="Genomic_DNA"/>
</dbReference>
<gene>
    <name evidence="1" type="ORF">SPSYN_00038</name>
</gene>
<dbReference type="AlphaFoldDB" id="A0A9D3AX59"/>
<keyword evidence="2" id="KW-1185">Reference proteome</keyword>
<accession>A0A9D3AX59</accession>
<dbReference type="Proteomes" id="UP000798488">
    <property type="component" value="Unassembled WGS sequence"/>
</dbReference>
<dbReference type="OrthoDB" id="9811597at2"/>
<reference evidence="1" key="1">
    <citation type="submission" date="2016-02" db="EMBL/GenBank/DDBJ databases">
        <title>Draft Genome Sequence of Sporotomaculum syntrophicum Strain FB, a Syntrophic Benzoate Degrader.</title>
        <authorList>
            <person name="Nobu M.K."/>
            <person name="Narihiro T."/>
            <person name="Qiu Y.-L."/>
            <person name="Ohashi A."/>
            <person name="Liu W.-T."/>
            <person name="Yuji S."/>
        </authorList>
    </citation>
    <scope>NUCLEOTIDE SEQUENCE</scope>
    <source>
        <strain evidence="1">FB</strain>
    </source>
</reference>